<comment type="caution">
    <text evidence="3">The sequence shown here is derived from an EMBL/GenBank/DDBJ whole genome shotgun (WGS) entry which is preliminary data.</text>
</comment>
<evidence type="ECO:0000256" key="1">
    <source>
        <dbReference type="SAM" id="MobiDB-lite"/>
    </source>
</evidence>
<proteinExistence type="predicted"/>
<evidence type="ECO:0000256" key="2">
    <source>
        <dbReference type="SAM" id="SignalP"/>
    </source>
</evidence>
<evidence type="ECO:0000313" key="4">
    <source>
        <dbReference type="Proteomes" id="UP001230504"/>
    </source>
</evidence>
<dbReference type="Proteomes" id="UP001230504">
    <property type="component" value="Unassembled WGS sequence"/>
</dbReference>
<dbReference type="AlphaFoldDB" id="A0AAD8PTX0"/>
<feature type="signal peptide" evidence="2">
    <location>
        <begin position="1"/>
        <end position="17"/>
    </location>
</feature>
<keyword evidence="4" id="KW-1185">Reference proteome</keyword>
<accession>A0AAD8PTX0</accession>
<evidence type="ECO:0000313" key="3">
    <source>
        <dbReference type="EMBL" id="KAK1580125.1"/>
    </source>
</evidence>
<protein>
    <submittedName>
        <fullName evidence="3">Uncharacterized protein</fullName>
    </submittedName>
</protein>
<sequence length="88" mass="9773">MQFSKVLLVLFPVAVLAAPFQTFKIPTLDPNTVAPEVPAIDRRIPPFTYVHIRSRPLTAPGECPSAHGRYHSGPRARQPHILHSTPSR</sequence>
<feature type="chain" id="PRO_5042186671" evidence="2">
    <location>
        <begin position="18"/>
        <end position="88"/>
    </location>
</feature>
<name>A0AAD8PTX0_9PEZI</name>
<gene>
    <name evidence="3" type="ORF">LY79DRAFT_592404</name>
</gene>
<dbReference type="GeneID" id="85445655"/>
<keyword evidence="2" id="KW-0732">Signal</keyword>
<reference evidence="3" key="1">
    <citation type="submission" date="2021-06" db="EMBL/GenBank/DDBJ databases">
        <title>Comparative genomics, transcriptomics and evolutionary studies reveal genomic signatures of adaptation to plant cell wall in hemibiotrophic fungi.</title>
        <authorList>
            <consortium name="DOE Joint Genome Institute"/>
            <person name="Baroncelli R."/>
            <person name="Diaz J.F."/>
            <person name="Benocci T."/>
            <person name="Peng M."/>
            <person name="Battaglia E."/>
            <person name="Haridas S."/>
            <person name="Andreopoulos W."/>
            <person name="Labutti K."/>
            <person name="Pangilinan J."/>
            <person name="Floch G.L."/>
            <person name="Makela M.R."/>
            <person name="Henrissat B."/>
            <person name="Grigoriev I.V."/>
            <person name="Crouch J.A."/>
            <person name="De Vries R.P."/>
            <person name="Sukno S.A."/>
            <person name="Thon M.R."/>
        </authorList>
    </citation>
    <scope>NUCLEOTIDE SEQUENCE</scope>
    <source>
        <strain evidence="3">CBS 125086</strain>
    </source>
</reference>
<feature type="compositionally biased region" description="Basic residues" evidence="1">
    <location>
        <begin position="68"/>
        <end position="80"/>
    </location>
</feature>
<dbReference type="EMBL" id="JAHLJV010000058">
    <property type="protein sequence ID" value="KAK1580125.1"/>
    <property type="molecule type" value="Genomic_DNA"/>
</dbReference>
<dbReference type="RefSeq" id="XP_060411184.1">
    <property type="nucleotide sequence ID" value="XM_060561415.1"/>
</dbReference>
<organism evidence="3 4">
    <name type="scientific">Colletotrichum navitas</name>
    <dbReference type="NCBI Taxonomy" id="681940"/>
    <lineage>
        <taxon>Eukaryota</taxon>
        <taxon>Fungi</taxon>
        <taxon>Dikarya</taxon>
        <taxon>Ascomycota</taxon>
        <taxon>Pezizomycotina</taxon>
        <taxon>Sordariomycetes</taxon>
        <taxon>Hypocreomycetidae</taxon>
        <taxon>Glomerellales</taxon>
        <taxon>Glomerellaceae</taxon>
        <taxon>Colletotrichum</taxon>
        <taxon>Colletotrichum graminicola species complex</taxon>
    </lineage>
</organism>
<feature type="region of interest" description="Disordered" evidence="1">
    <location>
        <begin position="60"/>
        <end position="88"/>
    </location>
</feature>